<accession>A0A6G1KQS3</accession>
<dbReference type="Gene3D" id="3.40.50.850">
    <property type="entry name" value="Isochorismatase-like"/>
    <property type="match status" value="1"/>
</dbReference>
<keyword evidence="2 4" id="KW-0378">Hydrolase</keyword>
<protein>
    <submittedName>
        <fullName evidence="4">Isochorismatase hydrolase</fullName>
    </submittedName>
</protein>
<dbReference type="OrthoDB" id="167809at2759"/>
<proteinExistence type="inferred from homology"/>
<dbReference type="GO" id="GO:0016787">
    <property type="term" value="F:hydrolase activity"/>
    <property type="evidence" value="ECO:0007669"/>
    <property type="project" value="UniProtKB-KW"/>
</dbReference>
<comment type="similarity">
    <text evidence="1">Belongs to the isochorismatase family.</text>
</comment>
<name>A0A6G1KQS3_9PLEO</name>
<dbReference type="EMBL" id="MU005764">
    <property type="protein sequence ID" value="KAF2714677.1"/>
    <property type="molecule type" value="Genomic_DNA"/>
</dbReference>
<dbReference type="Proteomes" id="UP000799428">
    <property type="component" value="Unassembled WGS sequence"/>
</dbReference>
<dbReference type="Pfam" id="PF00857">
    <property type="entry name" value="Isochorismatase"/>
    <property type="match status" value="1"/>
</dbReference>
<dbReference type="InterPro" id="IPR036380">
    <property type="entry name" value="Isochorismatase-like_sf"/>
</dbReference>
<dbReference type="SUPFAM" id="SSF52499">
    <property type="entry name" value="Isochorismatase-like hydrolases"/>
    <property type="match status" value="1"/>
</dbReference>
<feature type="domain" description="Isochorismatase-like" evidence="3">
    <location>
        <begin position="52"/>
        <end position="267"/>
    </location>
</feature>
<dbReference type="PANTHER" id="PTHR43540">
    <property type="entry name" value="PEROXYUREIDOACRYLATE/UREIDOACRYLATE AMIDOHYDROLASE-RELATED"/>
    <property type="match status" value="1"/>
</dbReference>
<organism evidence="4 5">
    <name type="scientific">Pleomassaria siparia CBS 279.74</name>
    <dbReference type="NCBI Taxonomy" id="1314801"/>
    <lineage>
        <taxon>Eukaryota</taxon>
        <taxon>Fungi</taxon>
        <taxon>Dikarya</taxon>
        <taxon>Ascomycota</taxon>
        <taxon>Pezizomycotina</taxon>
        <taxon>Dothideomycetes</taxon>
        <taxon>Pleosporomycetidae</taxon>
        <taxon>Pleosporales</taxon>
        <taxon>Pleomassariaceae</taxon>
        <taxon>Pleomassaria</taxon>
    </lineage>
</organism>
<evidence type="ECO:0000313" key="4">
    <source>
        <dbReference type="EMBL" id="KAF2714677.1"/>
    </source>
</evidence>
<reference evidence="4" key="1">
    <citation type="journal article" date="2020" name="Stud. Mycol.">
        <title>101 Dothideomycetes genomes: a test case for predicting lifestyles and emergence of pathogens.</title>
        <authorList>
            <person name="Haridas S."/>
            <person name="Albert R."/>
            <person name="Binder M."/>
            <person name="Bloem J."/>
            <person name="Labutti K."/>
            <person name="Salamov A."/>
            <person name="Andreopoulos B."/>
            <person name="Baker S."/>
            <person name="Barry K."/>
            <person name="Bills G."/>
            <person name="Bluhm B."/>
            <person name="Cannon C."/>
            <person name="Castanera R."/>
            <person name="Culley D."/>
            <person name="Daum C."/>
            <person name="Ezra D."/>
            <person name="Gonzalez J."/>
            <person name="Henrissat B."/>
            <person name="Kuo A."/>
            <person name="Liang C."/>
            <person name="Lipzen A."/>
            <person name="Lutzoni F."/>
            <person name="Magnuson J."/>
            <person name="Mondo S."/>
            <person name="Nolan M."/>
            <person name="Ohm R."/>
            <person name="Pangilinan J."/>
            <person name="Park H.-J."/>
            <person name="Ramirez L."/>
            <person name="Alfaro M."/>
            <person name="Sun H."/>
            <person name="Tritt A."/>
            <person name="Yoshinaga Y."/>
            <person name="Zwiers L.-H."/>
            <person name="Turgeon B."/>
            <person name="Goodwin S."/>
            <person name="Spatafora J."/>
            <person name="Crous P."/>
            <person name="Grigoriev I."/>
        </authorList>
    </citation>
    <scope>NUCLEOTIDE SEQUENCE</scope>
    <source>
        <strain evidence="4">CBS 279.74</strain>
    </source>
</reference>
<evidence type="ECO:0000313" key="5">
    <source>
        <dbReference type="Proteomes" id="UP000799428"/>
    </source>
</evidence>
<dbReference type="CDD" id="cd00431">
    <property type="entry name" value="cysteine_hydrolases"/>
    <property type="match status" value="1"/>
</dbReference>
<dbReference type="InterPro" id="IPR050272">
    <property type="entry name" value="Isochorismatase-like_hydrls"/>
</dbReference>
<sequence length="289" mass="31309">MPDSKTLEGTLGPDSNKWTYQTSAGFTLGPSSPPNLTIQTTTTPIRISPAATALVIIDMQNFFLSPFLGRQLGGAGHLASDQLLKHAIPAARKAGIRIVWLNWGLNEQDLKDMPAGVSRAFGFAGTEEDGPEHSGLGSPCGQVEVIDVDGSTKKIDAGRLLMRDTWNAAIFPPLDTEYMRGSKLEKRPDVWIHKNRMSGLWGALTECEEFLEKEGIRTLLFSGVNTDQCVGGSLMDAFSKGYDCVLLSDGCGTTSPDFAQKAWEYNVANTFGFCTTCVEFAKGVEVMKT</sequence>
<gene>
    <name evidence="4" type="ORF">K504DRAFT_367669</name>
</gene>
<keyword evidence="5" id="KW-1185">Reference proteome</keyword>
<dbReference type="PANTHER" id="PTHR43540:SF9">
    <property type="entry name" value="FAMILY HYDROLASE, PUTATIVE (AFU_ORTHOLOGUE AFUA_2G08700)-RELATED"/>
    <property type="match status" value="1"/>
</dbReference>
<evidence type="ECO:0000256" key="2">
    <source>
        <dbReference type="ARBA" id="ARBA00022801"/>
    </source>
</evidence>
<evidence type="ECO:0000256" key="1">
    <source>
        <dbReference type="ARBA" id="ARBA00006336"/>
    </source>
</evidence>
<evidence type="ECO:0000259" key="3">
    <source>
        <dbReference type="Pfam" id="PF00857"/>
    </source>
</evidence>
<dbReference type="InterPro" id="IPR000868">
    <property type="entry name" value="Isochorismatase-like_dom"/>
</dbReference>
<dbReference type="AlphaFoldDB" id="A0A6G1KQS3"/>